<feature type="domain" description="ATP-dependent DNA ligase family profile" evidence="5">
    <location>
        <begin position="43"/>
        <end position="212"/>
    </location>
</feature>
<dbReference type="EMBL" id="BOPV01000001">
    <property type="protein sequence ID" value="GIL38151.1"/>
    <property type="molecule type" value="Genomic_DNA"/>
</dbReference>
<accession>A0A8S8X8J2</accession>
<dbReference type="InterPro" id="IPR050191">
    <property type="entry name" value="ATP-dep_DNA_ligase"/>
</dbReference>
<name>A0A8S8X8J2_9PROT</name>
<dbReference type="AlphaFoldDB" id="A0A8S8X8J2"/>
<comment type="caution">
    <text evidence="6">The sequence shown here is derived from an EMBL/GenBank/DDBJ whole genome shotgun (WGS) entry which is preliminary data.</text>
</comment>
<dbReference type="Proteomes" id="UP000681075">
    <property type="component" value="Unassembled WGS sequence"/>
</dbReference>
<sequence length="337" mass="36436">MAPRPRKTAPAKTGKAAAKPPAADAPRAPLPDRLDPVVVVPVKTLPPGRWLHECKLDGYRVLARIDANGVRLFARNQADWTSRLPALATALKKLPRGTWLDGVVTGDDTNTRTADYAGLSDAGDDAVYHVFDAPYLADEDLRLTSLDARKEKLRDAVAKLHAPRVRLVEPVGTANDDDKAMLAHACARGLEGIVSKDRDSAYFGMRSGTWVKRSCIQQESFLVLGIAPNQGTAKGFAIHVGHRSIGGLIIYDGLVSDGFSDEAIRRIEAHVAKHTAPTPELFLATGRKVAPKKYAGGVWGVPELVVEASFVRRVAGLLREGKFKGFRADMTAAELVR</sequence>
<dbReference type="Pfam" id="PF01068">
    <property type="entry name" value="DNA_ligase_A_M"/>
    <property type="match status" value="1"/>
</dbReference>
<dbReference type="GO" id="GO:0006310">
    <property type="term" value="P:DNA recombination"/>
    <property type="evidence" value="ECO:0007669"/>
    <property type="project" value="InterPro"/>
</dbReference>
<comment type="similarity">
    <text evidence="1">Belongs to the ATP-dependent DNA ligase family.</text>
</comment>
<feature type="region of interest" description="Disordered" evidence="4">
    <location>
        <begin position="1"/>
        <end position="31"/>
    </location>
</feature>
<comment type="catalytic activity">
    <reaction evidence="3">
        <text>ATP + (deoxyribonucleotide)n-3'-hydroxyl + 5'-phospho-(deoxyribonucleotide)m = (deoxyribonucleotide)n+m + AMP + diphosphate.</text>
        <dbReference type="EC" id="6.5.1.1"/>
    </reaction>
</comment>
<dbReference type="PANTHER" id="PTHR45674:SF4">
    <property type="entry name" value="DNA LIGASE 1"/>
    <property type="match status" value="1"/>
</dbReference>
<dbReference type="SUPFAM" id="SSF56091">
    <property type="entry name" value="DNA ligase/mRNA capping enzyme, catalytic domain"/>
    <property type="match status" value="1"/>
</dbReference>
<dbReference type="RefSeq" id="WP_420241111.1">
    <property type="nucleotide sequence ID" value="NZ_BOPV01000001.1"/>
</dbReference>
<organism evidence="6 7">
    <name type="scientific">Roseiterribacter gracilis</name>
    <dbReference type="NCBI Taxonomy" id="2812848"/>
    <lineage>
        <taxon>Bacteria</taxon>
        <taxon>Pseudomonadati</taxon>
        <taxon>Pseudomonadota</taxon>
        <taxon>Alphaproteobacteria</taxon>
        <taxon>Rhodospirillales</taxon>
        <taxon>Roseiterribacteraceae</taxon>
        <taxon>Roseiterribacter</taxon>
    </lineage>
</organism>
<proteinExistence type="inferred from homology"/>
<dbReference type="Gene3D" id="3.30.470.30">
    <property type="entry name" value="DNA ligase/mRNA capping enzyme"/>
    <property type="match status" value="1"/>
</dbReference>
<evidence type="ECO:0000256" key="3">
    <source>
        <dbReference type="ARBA" id="ARBA00034003"/>
    </source>
</evidence>
<evidence type="ECO:0000313" key="6">
    <source>
        <dbReference type="EMBL" id="GIL38151.1"/>
    </source>
</evidence>
<dbReference type="GO" id="GO:0006281">
    <property type="term" value="P:DNA repair"/>
    <property type="evidence" value="ECO:0007669"/>
    <property type="project" value="InterPro"/>
</dbReference>
<dbReference type="GO" id="GO:0003910">
    <property type="term" value="F:DNA ligase (ATP) activity"/>
    <property type="evidence" value="ECO:0007669"/>
    <property type="project" value="UniProtKB-EC"/>
</dbReference>
<keyword evidence="2" id="KW-0436">Ligase</keyword>
<evidence type="ECO:0000256" key="2">
    <source>
        <dbReference type="ARBA" id="ARBA00022598"/>
    </source>
</evidence>
<protein>
    <recommendedName>
        <fullName evidence="5">ATP-dependent DNA ligase family profile domain-containing protein</fullName>
    </recommendedName>
</protein>
<evidence type="ECO:0000259" key="5">
    <source>
        <dbReference type="Pfam" id="PF01068"/>
    </source>
</evidence>
<dbReference type="InterPro" id="IPR012340">
    <property type="entry name" value="NA-bd_OB-fold"/>
</dbReference>
<gene>
    <name evidence="6" type="ORF">TMPK1_03880</name>
</gene>
<feature type="compositionally biased region" description="Low complexity" evidence="4">
    <location>
        <begin position="10"/>
        <end position="27"/>
    </location>
</feature>
<evidence type="ECO:0000256" key="1">
    <source>
        <dbReference type="ARBA" id="ARBA00007572"/>
    </source>
</evidence>
<dbReference type="Gene3D" id="2.40.50.140">
    <property type="entry name" value="Nucleic acid-binding proteins"/>
    <property type="match status" value="1"/>
</dbReference>
<keyword evidence="7" id="KW-1185">Reference proteome</keyword>
<evidence type="ECO:0000313" key="7">
    <source>
        <dbReference type="Proteomes" id="UP000681075"/>
    </source>
</evidence>
<evidence type="ECO:0000256" key="4">
    <source>
        <dbReference type="SAM" id="MobiDB-lite"/>
    </source>
</evidence>
<dbReference type="GO" id="GO:0005524">
    <property type="term" value="F:ATP binding"/>
    <property type="evidence" value="ECO:0007669"/>
    <property type="project" value="InterPro"/>
</dbReference>
<dbReference type="InterPro" id="IPR012310">
    <property type="entry name" value="DNA_ligase_ATP-dep_cent"/>
</dbReference>
<dbReference type="Gene3D" id="3.30.1490.70">
    <property type="match status" value="1"/>
</dbReference>
<reference evidence="6" key="1">
    <citation type="submission" date="2021-02" db="EMBL/GenBank/DDBJ databases">
        <title>Genome sequence of Rhodospirillales sp. strain TMPK1 isolated from soil.</title>
        <authorList>
            <person name="Nakai R."/>
            <person name="Kusada H."/>
            <person name="Tamaki H."/>
        </authorList>
    </citation>
    <scope>NUCLEOTIDE SEQUENCE</scope>
    <source>
        <strain evidence="6">TMPK1</strain>
    </source>
</reference>
<dbReference type="PANTHER" id="PTHR45674">
    <property type="entry name" value="DNA LIGASE 1/3 FAMILY MEMBER"/>
    <property type="match status" value="1"/>
</dbReference>